<evidence type="ECO:0000313" key="8">
    <source>
        <dbReference type="Proteomes" id="UP001438707"/>
    </source>
</evidence>
<evidence type="ECO:0000256" key="5">
    <source>
        <dbReference type="SAM" id="MobiDB-lite"/>
    </source>
</evidence>
<feature type="domain" description="Ubiquitin-like protease family profile" evidence="6">
    <location>
        <begin position="719"/>
        <end position="903"/>
    </location>
</feature>
<feature type="region of interest" description="Disordered" evidence="5">
    <location>
        <begin position="427"/>
        <end position="448"/>
    </location>
</feature>
<dbReference type="InterPro" id="IPR038765">
    <property type="entry name" value="Papain-like_cys_pep_sf"/>
</dbReference>
<dbReference type="GO" id="GO:0006508">
    <property type="term" value="P:proteolysis"/>
    <property type="evidence" value="ECO:0007669"/>
    <property type="project" value="UniProtKB-KW"/>
</dbReference>
<proteinExistence type="inferred from homology"/>
<feature type="compositionally biased region" description="Polar residues" evidence="5">
    <location>
        <begin position="136"/>
        <end position="147"/>
    </location>
</feature>
<comment type="caution">
    <text evidence="7">The sequence shown here is derived from an EMBL/GenBank/DDBJ whole genome shotgun (WGS) entry which is preliminary data.</text>
</comment>
<dbReference type="GO" id="GO:0016929">
    <property type="term" value="F:deSUMOylase activity"/>
    <property type="evidence" value="ECO:0007669"/>
    <property type="project" value="TreeGrafter"/>
</dbReference>
<keyword evidence="2" id="KW-0645">Protease</keyword>
<feature type="compositionally biased region" description="Low complexity" evidence="5">
    <location>
        <begin position="108"/>
        <end position="117"/>
    </location>
</feature>
<feature type="compositionally biased region" description="Acidic residues" evidence="5">
    <location>
        <begin position="613"/>
        <end position="625"/>
    </location>
</feature>
<reference evidence="7 8" key="1">
    <citation type="journal article" date="2024" name="Nat. Commun.">
        <title>Phylogenomics reveals the evolutionary origins of lichenization in chlorophyte algae.</title>
        <authorList>
            <person name="Puginier C."/>
            <person name="Libourel C."/>
            <person name="Otte J."/>
            <person name="Skaloud P."/>
            <person name="Haon M."/>
            <person name="Grisel S."/>
            <person name="Petersen M."/>
            <person name="Berrin J.G."/>
            <person name="Delaux P.M."/>
            <person name="Dal Grande F."/>
            <person name="Keller J."/>
        </authorList>
    </citation>
    <scope>NUCLEOTIDE SEQUENCE [LARGE SCALE GENOMIC DNA]</scope>
    <source>
        <strain evidence="7 8">SAG 2145</strain>
    </source>
</reference>
<feature type="region of interest" description="Disordered" evidence="5">
    <location>
        <begin position="504"/>
        <end position="545"/>
    </location>
</feature>
<gene>
    <name evidence="7" type="ORF">WJX74_007714</name>
</gene>
<name>A0AAW1QX71_9CHLO</name>
<dbReference type="GO" id="GO:0005634">
    <property type="term" value="C:nucleus"/>
    <property type="evidence" value="ECO:0007669"/>
    <property type="project" value="TreeGrafter"/>
</dbReference>
<feature type="compositionally biased region" description="Polar residues" evidence="5">
    <location>
        <begin position="192"/>
        <end position="216"/>
    </location>
</feature>
<dbReference type="AlphaFoldDB" id="A0AAW1QX71"/>
<comment type="similarity">
    <text evidence="1">Belongs to the peptidase C48 family.</text>
</comment>
<dbReference type="PANTHER" id="PTHR12606:SF1">
    <property type="entry name" value="UBIQUITIN-LIKE-SPECIFIC PROTEASE 1A"/>
    <property type="match status" value="1"/>
</dbReference>
<keyword evidence="3" id="KW-0378">Hydrolase</keyword>
<feature type="compositionally biased region" description="Pro residues" evidence="5">
    <location>
        <begin position="338"/>
        <end position="350"/>
    </location>
</feature>
<dbReference type="PROSITE" id="PS50600">
    <property type="entry name" value="ULP_PROTEASE"/>
    <property type="match status" value="1"/>
</dbReference>
<dbReference type="Proteomes" id="UP001438707">
    <property type="component" value="Unassembled WGS sequence"/>
</dbReference>
<evidence type="ECO:0000256" key="4">
    <source>
        <dbReference type="ARBA" id="ARBA00022807"/>
    </source>
</evidence>
<feature type="compositionally biased region" description="Polar residues" evidence="5">
    <location>
        <begin position="286"/>
        <end position="296"/>
    </location>
</feature>
<dbReference type="SUPFAM" id="SSF54001">
    <property type="entry name" value="Cysteine proteinases"/>
    <property type="match status" value="1"/>
</dbReference>
<evidence type="ECO:0000256" key="1">
    <source>
        <dbReference type="ARBA" id="ARBA00005234"/>
    </source>
</evidence>
<organism evidence="7 8">
    <name type="scientific">Apatococcus lobatus</name>
    <dbReference type="NCBI Taxonomy" id="904363"/>
    <lineage>
        <taxon>Eukaryota</taxon>
        <taxon>Viridiplantae</taxon>
        <taxon>Chlorophyta</taxon>
        <taxon>core chlorophytes</taxon>
        <taxon>Trebouxiophyceae</taxon>
        <taxon>Chlorellales</taxon>
        <taxon>Chlorellaceae</taxon>
        <taxon>Apatococcus</taxon>
    </lineage>
</organism>
<dbReference type="EMBL" id="JALJOS010000022">
    <property type="protein sequence ID" value="KAK9826046.1"/>
    <property type="molecule type" value="Genomic_DNA"/>
</dbReference>
<feature type="compositionally biased region" description="Basic and acidic residues" evidence="5">
    <location>
        <begin position="506"/>
        <end position="515"/>
    </location>
</feature>
<evidence type="ECO:0000259" key="6">
    <source>
        <dbReference type="PROSITE" id="PS50600"/>
    </source>
</evidence>
<feature type="compositionally biased region" description="Polar residues" evidence="5">
    <location>
        <begin position="310"/>
        <end position="322"/>
    </location>
</feature>
<evidence type="ECO:0000313" key="7">
    <source>
        <dbReference type="EMBL" id="KAK9826046.1"/>
    </source>
</evidence>
<feature type="region of interest" description="Disordered" evidence="5">
    <location>
        <begin position="613"/>
        <end position="684"/>
    </location>
</feature>
<feature type="compositionally biased region" description="Basic and acidic residues" evidence="5">
    <location>
        <begin position="427"/>
        <end position="447"/>
    </location>
</feature>
<evidence type="ECO:0000256" key="3">
    <source>
        <dbReference type="ARBA" id="ARBA00022801"/>
    </source>
</evidence>
<keyword evidence="8" id="KW-1185">Reference proteome</keyword>
<keyword evidence="4" id="KW-0788">Thiol protease</keyword>
<feature type="compositionally biased region" description="Low complexity" evidence="5">
    <location>
        <begin position="626"/>
        <end position="641"/>
    </location>
</feature>
<evidence type="ECO:0000256" key="2">
    <source>
        <dbReference type="ARBA" id="ARBA00022670"/>
    </source>
</evidence>
<feature type="region of interest" description="Disordered" evidence="5">
    <location>
        <begin position="277"/>
        <end position="376"/>
    </location>
</feature>
<dbReference type="InterPro" id="IPR003653">
    <property type="entry name" value="Peptidase_C48_C"/>
</dbReference>
<accession>A0AAW1QX71</accession>
<dbReference type="PANTHER" id="PTHR12606">
    <property type="entry name" value="SENTRIN/SUMO-SPECIFIC PROTEASE"/>
    <property type="match status" value="1"/>
</dbReference>
<protein>
    <recommendedName>
        <fullName evidence="6">Ubiquitin-like protease family profile domain-containing protein</fullName>
    </recommendedName>
</protein>
<dbReference type="Gene3D" id="3.40.395.10">
    <property type="entry name" value="Adenoviral Proteinase, Chain A"/>
    <property type="match status" value="1"/>
</dbReference>
<sequence length="933" mass="103470">MKNVFAKAFTNISSLFTPPGLKKRSRLEHCEASQSETAGPAKKFAKTRHQASASQAYPLPEPDFAKQSGHTASGLPLSRPAICPVESSPEPLQLERPSQHTTQHRQRQQAQPAAQQQVKAGVQHSSQRIARAQPAWQVTPQNPSPLSKITYADGDESTFGSNFTVEGSGLRHLEDEPGSCGHTAHACAPAVQRQSMMQENASMSQPKQQQQVSATPDTAARQERAKYQQQLNAHRRAPLETAASSPAAQGLAAIFDTAMNGVEPFVELEDTPAKAEAFPLPAGPQYTDQTPQTSAAHQPAKPQSRPDTPGPTSAHTGLTLSQRDAGASASPFSFHRPPLGPDGWPLPPTQLPDTPEAVRGQHHAESPSPQGTPSDVGQLAIWAQPAMTPQNQVANSRLSQMTPWTGTGYVGPMGRSIQRASGLLHEMSRQEAADRETLKRREDERQASKQALDSYLVGDHIEKLLARCAQMDIGADEGRRSLAERQQEHEALMAADLEQSARAFQTRREVHESGRKQRSYALSHPAPPEQRSTKRSGVGHGPQSLLPSKAAVALEAEHDDRYAHRGLGRGAGAAVARATAANFKPFGNGFAKNGAVLPAEDEAGVVDLLDSDDEEGASVEDEAGSEEQAQASYSAEQSQGSNLEEQSDSYERYSSENAAESLEQEFDPRIDDDQEDDSRETLGRRRLRLSSKQLRQYREAMRRYDDDRAAEILVTHANIDMTRRHIACLHSLTWLNDEVINMYMALLQEREVRGREVGRRPTCHFFNSFWLPALVGPNHDQYNYPKVSRWTSLKKLRRSAQTAECVLDLERLIVPVHLGMHWTCAVIDLEHRQIRYYDSMAGHEERLMEALRRWVSDEYKDKKNQEVDTSGWPIRHMTDEEEIPQQFNGSDCGVFALEFAERQSRNAAMDFQQRDMDVLRKRVVIDLLAEHVV</sequence>
<feature type="region of interest" description="Disordered" evidence="5">
    <location>
        <begin position="16"/>
        <end position="244"/>
    </location>
</feature>
<dbReference type="GO" id="GO:0016926">
    <property type="term" value="P:protein desumoylation"/>
    <property type="evidence" value="ECO:0007669"/>
    <property type="project" value="TreeGrafter"/>
</dbReference>
<dbReference type="Pfam" id="PF02902">
    <property type="entry name" value="Peptidase_C48"/>
    <property type="match status" value="1"/>
</dbReference>